<dbReference type="RefSeq" id="WP_204638162.1">
    <property type="nucleotide sequence ID" value="NZ_JADIKC010000014.1"/>
</dbReference>
<evidence type="ECO:0000313" key="2">
    <source>
        <dbReference type="EMBL" id="MBM7123640.1"/>
    </source>
</evidence>
<accession>A0ABS2JZ67</accession>
<reference evidence="2 3" key="1">
    <citation type="submission" date="2020-10" db="EMBL/GenBank/DDBJ databases">
        <title>Phylogeny of dyella-like bacteria.</title>
        <authorList>
            <person name="Fu J."/>
        </authorList>
    </citation>
    <scope>NUCLEOTIDE SEQUENCE [LARGE SCALE GENOMIC DNA]</scope>
    <source>
        <strain evidence="2 3">THG-B117</strain>
    </source>
</reference>
<dbReference type="Proteomes" id="UP001430065">
    <property type="component" value="Unassembled WGS sequence"/>
</dbReference>
<gene>
    <name evidence="2" type="ORF">ISP20_20915</name>
</gene>
<sequence length="210" mass="21941">MPTLSSIRSCATSSRRIWRLLPWLALCPSLALSASPQGAANLWLFEQPEQAAPLYRARIAGTASYQQYSANATLAFACRSDGGHVSMELVIDPKALGFDTDPYEGPDATAHGPMRVTQSAAPTIKLAVGGWYGDGGAFNVGTPFIFGVSTGNVDALVRQGLAGGGTLSLDLPAAKGGKTLKVVFRWPDDSGVLKRVVTPCLESSSARGTG</sequence>
<evidence type="ECO:0000256" key="1">
    <source>
        <dbReference type="SAM" id="SignalP"/>
    </source>
</evidence>
<keyword evidence="1" id="KW-0732">Signal</keyword>
<feature type="chain" id="PRO_5046505168" evidence="1">
    <location>
        <begin position="40"/>
        <end position="210"/>
    </location>
</feature>
<protein>
    <submittedName>
        <fullName evidence="2">Uncharacterized protein</fullName>
    </submittedName>
</protein>
<proteinExistence type="predicted"/>
<keyword evidence="3" id="KW-1185">Reference proteome</keyword>
<name>A0ABS2JZ67_9GAMM</name>
<evidence type="ECO:0000313" key="3">
    <source>
        <dbReference type="Proteomes" id="UP001430065"/>
    </source>
</evidence>
<organism evidence="2 3">
    <name type="scientific">Dyella kyungheensis</name>
    <dbReference type="NCBI Taxonomy" id="1242174"/>
    <lineage>
        <taxon>Bacteria</taxon>
        <taxon>Pseudomonadati</taxon>
        <taxon>Pseudomonadota</taxon>
        <taxon>Gammaproteobacteria</taxon>
        <taxon>Lysobacterales</taxon>
        <taxon>Rhodanobacteraceae</taxon>
        <taxon>Dyella</taxon>
    </lineage>
</organism>
<feature type="signal peptide" evidence="1">
    <location>
        <begin position="1"/>
        <end position="39"/>
    </location>
</feature>
<comment type="caution">
    <text evidence="2">The sequence shown here is derived from an EMBL/GenBank/DDBJ whole genome shotgun (WGS) entry which is preliminary data.</text>
</comment>
<dbReference type="EMBL" id="JADIKC010000014">
    <property type="protein sequence ID" value="MBM7123640.1"/>
    <property type="molecule type" value="Genomic_DNA"/>
</dbReference>